<dbReference type="GO" id="GO:1904680">
    <property type="term" value="F:peptide transmembrane transporter activity"/>
    <property type="evidence" value="ECO:0007669"/>
    <property type="project" value="TreeGrafter"/>
</dbReference>
<comment type="caution">
    <text evidence="3">The sequence shown here is derived from an EMBL/GenBank/DDBJ whole genome shotgun (WGS) entry which is preliminary data.</text>
</comment>
<dbReference type="Gene3D" id="3.90.76.10">
    <property type="entry name" value="Dipeptide-binding Protein, Domain 1"/>
    <property type="match status" value="1"/>
</dbReference>
<dbReference type="AlphaFoldDB" id="A0AA35RJS1"/>
<dbReference type="SUPFAM" id="SSF53850">
    <property type="entry name" value="Periplasmic binding protein-like II"/>
    <property type="match status" value="1"/>
</dbReference>
<evidence type="ECO:0000259" key="2">
    <source>
        <dbReference type="Pfam" id="PF00496"/>
    </source>
</evidence>
<sequence>MRFASGAFIKFLAVDYVKVLPKHLLDQGIDLNLAENVIEHRSGSGPFVLDDYQRGSFYKVSKNPDYFKDGRPYFDGIDHTIIVDPSVLIAQISGGQIDMSNGGFTNLTPTQVFELERDTDGKYRAFAVQPTADWGLMMNIKKEPFNDPRVRKAIALAIDYQQWNDLVFDNTSGVGCPLMGLAHSFEECETWPGLRPKDTPEGQADLAEAKRLMEEAGFAGGFSTRYDVRQVGTYPEQCSVVKDQLARNLGIKGDLSTYPSAAGYDLFATSRPVDQAGDWELACQGEGQVVLDVDGIMGGVYLKGATRNYTDWENEQVNTWHELQKQETDPDRRREINKEMESYLFTQDDNHWVTLGWGVLQWVVSEQIKNFHAPQTVQTHFKHEDIWLER</sequence>
<dbReference type="Gene3D" id="3.10.105.10">
    <property type="entry name" value="Dipeptide-binding Protein, Domain 3"/>
    <property type="match status" value="1"/>
</dbReference>
<evidence type="ECO:0000256" key="1">
    <source>
        <dbReference type="ARBA" id="ARBA00022729"/>
    </source>
</evidence>
<organism evidence="3 4">
    <name type="scientific">Geodia barretti</name>
    <name type="common">Barrett's horny sponge</name>
    <dbReference type="NCBI Taxonomy" id="519541"/>
    <lineage>
        <taxon>Eukaryota</taxon>
        <taxon>Metazoa</taxon>
        <taxon>Porifera</taxon>
        <taxon>Demospongiae</taxon>
        <taxon>Heteroscleromorpha</taxon>
        <taxon>Tetractinellida</taxon>
        <taxon>Astrophorina</taxon>
        <taxon>Geodiidae</taxon>
        <taxon>Geodia</taxon>
    </lineage>
</organism>
<dbReference type="PANTHER" id="PTHR30290:SF38">
    <property type="entry name" value="D,D-DIPEPTIDE-BINDING PERIPLASMIC PROTEIN DDPA-RELATED"/>
    <property type="match status" value="1"/>
</dbReference>
<dbReference type="Proteomes" id="UP001174909">
    <property type="component" value="Unassembled WGS sequence"/>
</dbReference>
<keyword evidence="4" id="KW-1185">Reference proteome</keyword>
<evidence type="ECO:0000313" key="4">
    <source>
        <dbReference type="Proteomes" id="UP001174909"/>
    </source>
</evidence>
<protein>
    <submittedName>
        <fullName evidence="3">Oligopeptide-binding protein AppA</fullName>
    </submittedName>
</protein>
<evidence type="ECO:0000313" key="3">
    <source>
        <dbReference type="EMBL" id="CAI8011372.1"/>
    </source>
</evidence>
<dbReference type="Pfam" id="PF00496">
    <property type="entry name" value="SBP_bac_5"/>
    <property type="match status" value="1"/>
</dbReference>
<dbReference type="InterPro" id="IPR039424">
    <property type="entry name" value="SBP_5"/>
</dbReference>
<dbReference type="GO" id="GO:0015833">
    <property type="term" value="P:peptide transport"/>
    <property type="evidence" value="ECO:0007669"/>
    <property type="project" value="TreeGrafter"/>
</dbReference>
<accession>A0AA35RJS1</accession>
<gene>
    <name evidence="3" type="ORF">GBAR_LOCUS7354</name>
</gene>
<dbReference type="EMBL" id="CASHTH010001098">
    <property type="protein sequence ID" value="CAI8011372.1"/>
    <property type="molecule type" value="Genomic_DNA"/>
</dbReference>
<dbReference type="PANTHER" id="PTHR30290">
    <property type="entry name" value="PERIPLASMIC BINDING COMPONENT OF ABC TRANSPORTER"/>
    <property type="match status" value="1"/>
</dbReference>
<dbReference type="CDD" id="cd00995">
    <property type="entry name" value="PBP2_NikA_DppA_OppA_like"/>
    <property type="match status" value="1"/>
</dbReference>
<proteinExistence type="predicted"/>
<reference evidence="3" key="1">
    <citation type="submission" date="2023-03" db="EMBL/GenBank/DDBJ databases">
        <authorList>
            <person name="Steffen K."/>
            <person name="Cardenas P."/>
        </authorList>
    </citation>
    <scope>NUCLEOTIDE SEQUENCE</scope>
</reference>
<keyword evidence="1" id="KW-0732">Signal</keyword>
<dbReference type="InterPro" id="IPR000914">
    <property type="entry name" value="SBP_5_dom"/>
</dbReference>
<name>A0AA35RJS1_GEOBA</name>
<feature type="domain" description="Solute-binding protein family 5" evidence="2">
    <location>
        <begin position="39"/>
        <end position="304"/>
    </location>
</feature>
<dbReference type="Gene3D" id="3.40.190.10">
    <property type="entry name" value="Periplasmic binding protein-like II"/>
    <property type="match status" value="1"/>
</dbReference>